<dbReference type="InterPro" id="IPR009091">
    <property type="entry name" value="RCC1/BLIP-II"/>
</dbReference>
<name>A0A2K3E541_CHLRE</name>
<dbReference type="Pfam" id="PF13540">
    <property type="entry name" value="RCC1_2"/>
    <property type="match status" value="2"/>
</dbReference>
<feature type="compositionally biased region" description="Pro residues" evidence="2">
    <location>
        <begin position="1674"/>
        <end position="1687"/>
    </location>
</feature>
<dbReference type="PANTHER" id="PTHR45982:SF1">
    <property type="entry name" value="REGULATOR OF CHROMOSOME CONDENSATION"/>
    <property type="match status" value="1"/>
</dbReference>
<feature type="repeat" description="RCC1" evidence="1">
    <location>
        <begin position="1414"/>
        <end position="1473"/>
    </location>
</feature>
<feature type="domain" description="Peptidase M11 gametolysin" evidence="4">
    <location>
        <begin position="403"/>
        <end position="594"/>
    </location>
</feature>
<dbReference type="SUPFAM" id="SSF50985">
    <property type="entry name" value="RCC1/BLIP-II"/>
    <property type="match status" value="3"/>
</dbReference>
<evidence type="ECO:0000313" key="6">
    <source>
        <dbReference type="Proteomes" id="UP000006906"/>
    </source>
</evidence>
<keyword evidence="6" id="KW-1185">Reference proteome</keyword>
<feature type="compositionally biased region" description="Pro residues" evidence="2">
    <location>
        <begin position="666"/>
        <end position="681"/>
    </location>
</feature>
<keyword evidence="3" id="KW-0732">Signal</keyword>
<feature type="signal peptide" evidence="3">
    <location>
        <begin position="1"/>
        <end position="18"/>
    </location>
</feature>
<feature type="repeat" description="RCC1" evidence="1">
    <location>
        <begin position="964"/>
        <end position="1023"/>
    </location>
</feature>
<dbReference type="Gene3D" id="2.130.10.30">
    <property type="entry name" value="Regulator of chromosome condensation 1/beta-lactamase-inhibitor protein II"/>
    <property type="match status" value="6"/>
</dbReference>
<dbReference type="GeneID" id="5725869"/>
<feature type="region of interest" description="Disordered" evidence="2">
    <location>
        <begin position="1111"/>
        <end position="1174"/>
    </location>
</feature>
<dbReference type="KEGG" id="cre:CHLRE_01g006900v5"/>
<evidence type="ECO:0000256" key="1">
    <source>
        <dbReference type="PROSITE-ProRule" id="PRU00235"/>
    </source>
</evidence>
<dbReference type="PROSITE" id="PS50012">
    <property type="entry name" value="RCC1_3"/>
    <property type="match status" value="10"/>
</dbReference>
<feature type="repeat" description="RCC1" evidence="1">
    <location>
        <begin position="1197"/>
        <end position="1258"/>
    </location>
</feature>
<dbReference type="RefSeq" id="XP_042928132.1">
    <property type="nucleotide sequence ID" value="XM_043058218.1"/>
</dbReference>
<feature type="region of interest" description="Disordered" evidence="2">
    <location>
        <begin position="659"/>
        <end position="681"/>
    </location>
</feature>
<feature type="compositionally biased region" description="Pro residues" evidence="2">
    <location>
        <begin position="147"/>
        <end position="177"/>
    </location>
</feature>
<feature type="region of interest" description="Disordered" evidence="2">
    <location>
        <begin position="19"/>
        <end position="47"/>
    </location>
</feature>
<dbReference type="InParanoid" id="A0A2K3E541"/>
<feature type="repeat" description="RCC1" evidence="1">
    <location>
        <begin position="1713"/>
        <end position="1781"/>
    </location>
</feature>
<feature type="repeat" description="RCC1" evidence="1">
    <location>
        <begin position="1264"/>
        <end position="1323"/>
    </location>
</feature>
<feature type="chain" id="PRO_5014370878" description="Peptidase M11 gametolysin domain-containing protein" evidence="3">
    <location>
        <begin position="19"/>
        <end position="2181"/>
    </location>
</feature>
<reference evidence="5 6" key="1">
    <citation type="journal article" date="2007" name="Science">
        <title>The Chlamydomonas genome reveals the evolution of key animal and plant functions.</title>
        <authorList>
            <person name="Merchant S.S."/>
            <person name="Prochnik S.E."/>
            <person name="Vallon O."/>
            <person name="Harris E.H."/>
            <person name="Karpowicz S.J."/>
            <person name="Witman G.B."/>
            <person name="Terry A."/>
            <person name="Salamov A."/>
            <person name="Fritz-Laylin L.K."/>
            <person name="Marechal-Drouard L."/>
            <person name="Marshall W.F."/>
            <person name="Qu L.H."/>
            <person name="Nelson D.R."/>
            <person name="Sanderfoot A.A."/>
            <person name="Spalding M.H."/>
            <person name="Kapitonov V.V."/>
            <person name="Ren Q."/>
            <person name="Ferris P."/>
            <person name="Lindquist E."/>
            <person name="Shapiro H."/>
            <person name="Lucas S.M."/>
            <person name="Grimwood J."/>
            <person name="Schmutz J."/>
            <person name="Cardol P."/>
            <person name="Cerutti H."/>
            <person name="Chanfreau G."/>
            <person name="Chen C.L."/>
            <person name="Cognat V."/>
            <person name="Croft M.T."/>
            <person name="Dent R."/>
            <person name="Dutcher S."/>
            <person name="Fernandez E."/>
            <person name="Fukuzawa H."/>
            <person name="Gonzalez-Ballester D."/>
            <person name="Gonzalez-Halphen D."/>
            <person name="Hallmann A."/>
            <person name="Hanikenne M."/>
            <person name="Hippler M."/>
            <person name="Inwood W."/>
            <person name="Jabbari K."/>
            <person name="Kalanon M."/>
            <person name="Kuras R."/>
            <person name="Lefebvre P.A."/>
            <person name="Lemaire S.D."/>
            <person name="Lobanov A.V."/>
            <person name="Lohr M."/>
            <person name="Manuell A."/>
            <person name="Meier I."/>
            <person name="Mets L."/>
            <person name="Mittag M."/>
            <person name="Mittelmeier T."/>
            <person name="Moroney J.V."/>
            <person name="Moseley J."/>
            <person name="Napoli C."/>
            <person name="Nedelcu A.M."/>
            <person name="Niyogi K."/>
            <person name="Novoselov S.V."/>
            <person name="Paulsen I.T."/>
            <person name="Pazour G."/>
            <person name="Purton S."/>
            <person name="Ral J.P."/>
            <person name="Riano-Pachon D.M."/>
            <person name="Riekhof W."/>
            <person name="Rymarquis L."/>
            <person name="Schroda M."/>
            <person name="Stern D."/>
            <person name="Umen J."/>
            <person name="Willows R."/>
            <person name="Wilson N."/>
            <person name="Zimmer S.L."/>
            <person name="Allmer J."/>
            <person name="Balk J."/>
            <person name="Bisova K."/>
            <person name="Chen C.J."/>
            <person name="Elias M."/>
            <person name="Gendler K."/>
            <person name="Hauser C."/>
            <person name="Lamb M.R."/>
            <person name="Ledford H."/>
            <person name="Long J.C."/>
            <person name="Minagawa J."/>
            <person name="Page M.D."/>
            <person name="Pan J."/>
            <person name="Pootakham W."/>
            <person name="Roje S."/>
            <person name="Rose A."/>
            <person name="Stahlberg E."/>
            <person name="Terauchi A.M."/>
            <person name="Yang P."/>
            <person name="Ball S."/>
            <person name="Bowler C."/>
            <person name="Dieckmann C.L."/>
            <person name="Gladyshev V.N."/>
            <person name="Green P."/>
            <person name="Jorgensen R."/>
            <person name="Mayfield S."/>
            <person name="Mueller-Roeber B."/>
            <person name="Rajamani S."/>
            <person name="Sayre R.T."/>
            <person name="Brokstein P."/>
            <person name="Dubchak I."/>
            <person name="Goodstein D."/>
            <person name="Hornick L."/>
            <person name="Huang Y.W."/>
            <person name="Jhaveri J."/>
            <person name="Luo Y."/>
            <person name="Martinez D."/>
            <person name="Ngau W.C."/>
            <person name="Otillar B."/>
            <person name="Poliakov A."/>
            <person name="Porter A."/>
            <person name="Szajkowski L."/>
            <person name="Werner G."/>
            <person name="Zhou K."/>
            <person name="Grigoriev I.V."/>
            <person name="Rokhsar D.S."/>
            <person name="Grossman A.R."/>
        </authorList>
    </citation>
    <scope>NUCLEOTIDE SEQUENCE [LARGE SCALE GENOMIC DNA]</scope>
    <source>
        <strain evidence="6">CC-503</strain>
    </source>
</reference>
<feature type="region of interest" description="Disordered" evidence="2">
    <location>
        <begin position="904"/>
        <end position="925"/>
    </location>
</feature>
<proteinExistence type="predicted"/>
<dbReference type="ExpressionAtlas" id="A0A2K3E541">
    <property type="expression patterns" value="baseline"/>
</dbReference>
<dbReference type="Pfam" id="PF00415">
    <property type="entry name" value="RCC1"/>
    <property type="match status" value="2"/>
</dbReference>
<dbReference type="EMBL" id="CM008962">
    <property type="protein sequence ID" value="PNW87915.1"/>
    <property type="molecule type" value="Genomic_DNA"/>
</dbReference>
<feature type="repeat" description="RCC1" evidence="1">
    <location>
        <begin position="766"/>
        <end position="824"/>
    </location>
</feature>
<feature type="repeat" description="RCC1" evidence="1">
    <location>
        <begin position="1798"/>
        <end position="1856"/>
    </location>
</feature>
<sequence>MGLYLQVTVLLGWVRTQPQPTQHAGHGDGPNVQPEAAPSPPYGAYAPAATPAPPYPVGYGNHGDGGYGGYSGGGGGYYGMHYPPLAYPGGYATPPPLIPGGYPPPAAATGQLFPPAEGILASGAPGTSPPQTPSPPPLLPGSVDELPSPPLTPAPPSFPDPPAPPSPPPRPPPPPLSFLPIDGIVEYISSNEGSTYLLRLDNSTGSGSNAGAAAQLLAAGIRLLRLEPPADASEAQGGGLTAQMRRVGVRLGDRVSLVCGLLIQAPTSALTGQPQASCVSVLGLKRLSTQYGSGEEAGSALGGRQRALVALVEMDCSAGWPAGMGPLELAVLGQPQKVTSLTVDDGTEWLRRLDHELSGCSRGALRITVNESEVLPVAVPCVLDWLRRVQTCATWRPAYDRADVRIVVLPAGAVANCPWRGVSLPSDRQALLPAGNDVKGTSLPWVGVHETLHLFGLQHAGTADYELSSRPRSTEGDPTSPMGCERCGSDVSICPNAPQMYYLGWADPLAELDADLLPVGRPLQLTIPLQSKSRQSLVRLLPNWLPAMSQTSNVYLSYRLADDDESGSDGIEIGLDAAYSGKLLLHQVAVDADVRRVPGLQHGDTQLVRAVSPGDSATLGSLRLLLRTGFPVYLDEAGYNVELPIILCRFTSPTTATAECPMRISPSPPPRPPAAPRPPAPATFQRNRVAVGISHVCLLMDGGVVKCFGDNAVGQLCVGDDQVRGDQPREMGDALPAAQLGAGVVRSVVSGSSHSCAVLERPTGDVVVKCWGDGQLGQLGLGSTASRGDSRSSVGEALPAVDLTGLVPAALSAGGWHTCALFEAGFIRWLGLDGRLGVNDRANRGDKPGDMGSSLRAVALPPGTIATAITSSSWHNCALVMAAREDDPSATRVQQVMCWGDSSLGQMGRGDTRDRGDSATSPIRPVDFGTGLTPVLVAAGGQHTCAILVAASTGAAGGGGTPQRLVKCWGSNSEGQLGLGDTNNRGDNPGEMGDALPAVDLGRGYTPVDLGLGWRHSCAVLQPDAAPWLRVLKRNGGYQLGYGDLNNRGDQPGEMGDALPVVSLGAGLSVSEVRASVTGSATCVMLNPGGIFKCWGYADFGLGQGSLGAVGTRPEQMGDALPPIQLLGPGSTPPSPPRLPSGPPLPSAPSPPRRPPLPPSVPSPPSPRPPAPPLPSGLGILQVVTGLHHACVGLEGGFVKCWGDNGSGQLGLGLPSSVSLGDGPGEMGAALPLVDLGWGMRAVQLAAGNSHMCALLQSVEGGGAVVKCWGINNSGNLGYGDTRDRGTSPSDMGDSLPAVDLGPGLNPISIVAGHWHTCAILQPTSGGIYQVKCWGYGASGQLGHDCTCNEGNTPNKMGANLKPIDLGLAAPDGSAMEPVALASGAGHVCALMRPAANGGSNSGGGSGNITYASNRAVCWGYNAYGQLGRGDKNDRGNEPNEMGPNLVWLDLGPGLAPLSLTAGRYHTCALLGGVSPASAAVRAVKCFGDNAAGELGLGSTSVRGDQPGEMGFTLQAVQLGSGLVPLQVVAGAEHTCVLCAPANTSAVPPAQRRLVKCFGSADNGQLGLGDTNNRGDQFGEMGNALPAVDFGPGLVPVQVATSCSASFTCVLLEPTAAAPGGGGDAAAVGTQPRLRSLKCFGSNDKGQLGQGDTYNRGDSPGEMGPYLPPLDLQVPPPPPPSPPPSPPLPPFAGLALITVVTGSSHACVLLEASVVKCWGSNAYGQLGIAGVASWGRNGGETIAALTPLPLAGTTPGAPGGGDFTVTAITAGSRHTCVLMSADRPAPAASPAAAQAAPSEIRCWGYNDNGQLGMGHMLALGGGPGEMAALLPVQLGRGLRPVAVQAGCWHTCALLEPMVTGVAGAPTRVMKCWGWNGYGQLGLGDTSARGYRPGGMAEALPPLQFGDGVTPLQMAPGYMHTCALLEEDDGLGPTRVIKCWGSNGVGQIGTENGEVFGDEGGEVPAALPPLELGEPAGYVPVALEAGDDHNCAILHPPSSPESPPLDSGGGAGASVAAGVGGGTVVPAVLGAIVKCWGRNDEGQLGRGQPGNVGASPGDMAALQPVDLGAPPSGDPAAVLVPVQLALGWQHTCVVAEEWAPQAGGEQAGQLVRKGSLLKCWGRNAHGQLGLGDSRARGLQPGDIGSGLPAVDLGTRQPVQVAAQRRCSRCRWRRRRAAASRAR</sequence>
<dbReference type="InterPro" id="IPR008752">
    <property type="entry name" value="Peptidase_M11"/>
</dbReference>
<evidence type="ECO:0000256" key="2">
    <source>
        <dbReference type="SAM" id="MobiDB-lite"/>
    </source>
</evidence>
<evidence type="ECO:0000256" key="3">
    <source>
        <dbReference type="SAM" id="SignalP"/>
    </source>
</evidence>
<evidence type="ECO:0000259" key="4">
    <source>
        <dbReference type="Pfam" id="PF05548"/>
    </source>
</evidence>
<dbReference type="Proteomes" id="UP000006906">
    <property type="component" value="Chromosome 1"/>
</dbReference>
<accession>A0A2K3E541</accession>
<feature type="compositionally biased region" description="Pro residues" evidence="2">
    <location>
        <begin position="127"/>
        <end position="139"/>
    </location>
</feature>
<dbReference type="STRING" id="3055.A0A2K3E541"/>
<feature type="region of interest" description="Disordered" evidence="2">
    <location>
        <begin position="102"/>
        <end position="178"/>
    </location>
</feature>
<dbReference type="Gramene" id="PNW87915">
    <property type="protein sequence ID" value="PNW87915"/>
    <property type="gene ID" value="CHLRE_01g006900v5"/>
</dbReference>
<feature type="repeat" description="RCC1" evidence="1">
    <location>
        <begin position="703"/>
        <end position="761"/>
    </location>
</feature>
<dbReference type="InterPro" id="IPR051553">
    <property type="entry name" value="Ran_GTPase-activating"/>
</dbReference>
<dbReference type="InterPro" id="IPR000408">
    <property type="entry name" value="Reg_chr_condens"/>
</dbReference>
<feature type="region of interest" description="Disordered" evidence="2">
    <location>
        <begin position="1640"/>
        <end position="1687"/>
    </location>
</feature>
<feature type="compositionally biased region" description="Pro residues" evidence="2">
    <location>
        <begin position="1131"/>
        <end position="1174"/>
    </location>
</feature>
<protein>
    <recommendedName>
        <fullName evidence="4">Peptidase M11 gametolysin domain-containing protein</fullName>
    </recommendedName>
</protein>
<dbReference type="GO" id="GO:0005737">
    <property type="term" value="C:cytoplasm"/>
    <property type="evidence" value="ECO:0000318"/>
    <property type="project" value="GO_Central"/>
</dbReference>
<dbReference type="OrthoDB" id="10617453at2759"/>
<dbReference type="Pfam" id="PF05548">
    <property type="entry name" value="Peptidase_M11"/>
    <property type="match status" value="1"/>
</dbReference>
<gene>
    <name evidence="5" type="ORF">CHLRE_01g006900v5</name>
</gene>
<feature type="repeat" description="RCC1" evidence="1">
    <location>
        <begin position="2030"/>
        <end position="2096"/>
    </location>
</feature>
<feature type="repeat" description="RCC1" evidence="1">
    <location>
        <begin position="894"/>
        <end position="950"/>
    </location>
</feature>
<evidence type="ECO:0000313" key="5">
    <source>
        <dbReference type="EMBL" id="PNW87915.1"/>
    </source>
</evidence>
<organism evidence="5 6">
    <name type="scientific">Chlamydomonas reinhardtii</name>
    <name type="common">Chlamydomonas smithii</name>
    <dbReference type="NCBI Taxonomy" id="3055"/>
    <lineage>
        <taxon>Eukaryota</taxon>
        <taxon>Viridiplantae</taxon>
        <taxon>Chlorophyta</taxon>
        <taxon>core chlorophytes</taxon>
        <taxon>Chlorophyceae</taxon>
        <taxon>CS clade</taxon>
        <taxon>Chlamydomonadales</taxon>
        <taxon>Chlamydomonadaceae</taxon>
        <taxon>Chlamydomonas</taxon>
    </lineage>
</organism>
<dbReference type="PANTHER" id="PTHR45982">
    <property type="entry name" value="REGULATOR OF CHROMOSOME CONDENSATION"/>
    <property type="match status" value="1"/>
</dbReference>